<name>A0A0R2TAZ3_9GAMM</name>
<keyword evidence="2" id="KW-0732">Signal</keyword>
<dbReference type="EMBL" id="LICD01000003">
    <property type="protein sequence ID" value="KRO84463.1"/>
    <property type="molecule type" value="Genomic_DNA"/>
</dbReference>
<accession>A0A0R2TAZ3</accession>
<gene>
    <name evidence="4" type="ORF">ABR85_00840</name>
</gene>
<feature type="chain" id="PRO_5006424589" description="Alpha/beta hydrolase domain-containing protein" evidence="2">
    <location>
        <begin position="32"/>
        <end position="676"/>
    </location>
</feature>
<evidence type="ECO:0000256" key="1">
    <source>
        <dbReference type="SAM" id="MobiDB-lite"/>
    </source>
</evidence>
<dbReference type="Pfam" id="PF20091">
    <property type="entry name" value="Abhydrolase_10"/>
    <property type="match status" value="1"/>
</dbReference>
<feature type="signal peptide" evidence="2">
    <location>
        <begin position="1"/>
        <end position="31"/>
    </location>
</feature>
<protein>
    <recommendedName>
        <fullName evidence="3">Alpha/beta hydrolase domain-containing protein</fullName>
    </recommendedName>
</protein>
<evidence type="ECO:0000259" key="3">
    <source>
        <dbReference type="Pfam" id="PF20091"/>
    </source>
</evidence>
<sequence length="676" mass="73279">MGYRRDKSTHCLRLALAGLALSSLFTAPSIAEVVSIDVASRDTLTTADVNFSYESITGVVHFTLDPNEAANAAVVDLALAPTNAKGLVEYSADFKLLVPSANIATDVLYYNVNNRGGSRVPPEAGLDHPLSKLGYTYLVTGWINEISAGPERLRLHSPIVKNAGAAITANVRYEVTVGSPSFTENIAGSGHLAYTPTREGLAGARLTKRLYQHDARELISRDEFELQVTPQKDANQPLVELMLKEGFEPGLIYELIYEAQDPVLSGAGMTAIRDLVSLIRFGGQSDTQLTQLALPSINHTAAWGISQSGRLLRQFVHEGFNADLEGRRVFDGVIPVIAGAGYGMFNIRFAMPTRTNGQHSNHLYPNDYFPFTYGESVDPFSGRSDGVLKRSIASGTEPKIMHIQTSNEYWVRGGSLPHTNPEGTEDAVLPSGVRFYTLGGSQHGSGSGLPRPASSGQLAPNPNRWSPLSESLMVAMVRWIAEGAEPPPSRYPRIADGSLVASHNGQEINHDAWNPLPGINHPTAIYQPGVADYGMRWASERIIDTHPQTARGYYNPLVPAVNLDNNDSAETTVLSPLTQVPLATFVPWNLRAVATGAPLSLARLSGGYIPLPANAVAAAQSSDARRSLDELYRDFDDYLTQYEKATDKLIAEGYLLAGFKRDYMNIAAQNAALFDE</sequence>
<feature type="domain" description="Alpha/beta hydrolase" evidence="3">
    <location>
        <begin position="268"/>
        <end position="660"/>
    </location>
</feature>
<dbReference type="Proteomes" id="UP000051242">
    <property type="component" value="Unassembled WGS sequence"/>
</dbReference>
<reference evidence="4 5" key="1">
    <citation type="submission" date="2015-10" db="EMBL/GenBank/DDBJ databases">
        <title>Metagenome-Assembled Genomes uncover a global brackish microbiome.</title>
        <authorList>
            <person name="Hugerth L.W."/>
            <person name="Larsson J."/>
            <person name="Alneberg J."/>
            <person name="Lindh M.V."/>
            <person name="Legrand C."/>
            <person name="Pinhassi J."/>
            <person name="Andersson A.F."/>
        </authorList>
    </citation>
    <scope>NUCLEOTIDE SEQUENCE [LARGE SCALE GENOMIC DNA]</scope>
    <source>
        <strain evidence="4">BACL22 MAG-120619-bin3</strain>
    </source>
</reference>
<dbReference type="AlphaFoldDB" id="A0A0R2TAZ3"/>
<proteinExistence type="predicted"/>
<evidence type="ECO:0000313" key="5">
    <source>
        <dbReference type="Proteomes" id="UP000051242"/>
    </source>
</evidence>
<feature type="region of interest" description="Disordered" evidence="1">
    <location>
        <begin position="440"/>
        <end position="462"/>
    </location>
</feature>
<dbReference type="InterPro" id="IPR045394">
    <property type="entry name" value="Abhydrolase_dom"/>
</dbReference>
<evidence type="ECO:0000313" key="4">
    <source>
        <dbReference type="EMBL" id="KRO84463.1"/>
    </source>
</evidence>
<evidence type="ECO:0000256" key="2">
    <source>
        <dbReference type="SAM" id="SignalP"/>
    </source>
</evidence>
<comment type="caution">
    <text evidence="4">The sequence shown here is derived from an EMBL/GenBank/DDBJ whole genome shotgun (WGS) entry which is preliminary data.</text>
</comment>
<organism evidence="4 5">
    <name type="scientific">OM182 bacterium BACL3 MAG-120619-bin3</name>
    <dbReference type="NCBI Taxonomy" id="1655593"/>
    <lineage>
        <taxon>Bacteria</taxon>
        <taxon>Pseudomonadati</taxon>
        <taxon>Pseudomonadota</taxon>
        <taxon>Gammaproteobacteria</taxon>
        <taxon>OMG group</taxon>
        <taxon>OM182 clade</taxon>
    </lineage>
</organism>